<sequence>MISAQFSLAVLLLLLLTLLHLSSPANARPQWYYADPISMANNRGTLFDNLWGRNEMETIEYKRRVTESEEVLQVKIAITERINSGGSGQIFIGYYAGEVLSSNSQRLPPPKGKCVGIKIYSQQKGYDFIRGVQMLTELKQHENMNKHIVDLMDYGMIEPGQSLSGYLSIFELADLSLFQELEIAGNRRYKSDLITLIKSIMNILVEVHEAAVHLDLKTKNILVFKKRDITNRIVSAVGFSREFSLKLTDFDGSAFVENGVGETDQPVITPDYTSPELLEQKIYEQPSKKTSSSTGIYANIKKKFLKVPTETKSKTPQGKHVKKVTTKMDIWSAAITIYEIVLINFLNGSWSSNSMPINMADFRPNIENKVKRIGELCRFARLYDDTLNEHQQQMMIIKLDLVVAAFKPGSEDWWLRYSGVVINILDMWCNKYGMPDIAYLLVNMLDIDPTVRMAAKGVIDYLDGKCRPRQITLALFSNVSAEQLDEWLDNEIARLKQIKCNKKDLHYKSIKKIKAKLEKVVEIQKNFLEKLEEIEDECDE</sequence>
<accession>A0ABD2LYS0</accession>
<feature type="chain" id="PRO_5044841426" description="Protein kinase domain-containing protein" evidence="1">
    <location>
        <begin position="28"/>
        <end position="540"/>
    </location>
</feature>
<dbReference type="SMART" id="SM00220">
    <property type="entry name" value="S_TKc"/>
    <property type="match status" value="1"/>
</dbReference>
<evidence type="ECO:0000256" key="1">
    <source>
        <dbReference type="SAM" id="SignalP"/>
    </source>
</evidence>
<dbReference type="Pfam" id="PF00069">
    <property type="entry name" value="Pkinase"/>
    <property type="match status" value="1"/>
</dbReference>
<evidence type="ECO:0000313" key="3">
    <source>
        <dbReference type="EMBL" id="KAL3120376.1"/>
    </source>
</evidence>
<evidence type="ECO:0000313" key="4">
    <source>
        <dbReference type="Proteomes" id="UP001620626"/>
    </source>
</evidence>
<keyword evidence="1" id="KW-0732">Signal</keyword>
<evidence type="ECO:0000259" key="2">
    <source>
        <dbReference type="PROSITE" id="PS50011"/>
    </source>
</evidence>
<feature type="domain" description="Protein kinase" evidence="2">
    <location>
        <begin position="76"/>
        <end position="473"/>
    </location>
</feature>
<dbReference type="PROSITE" id="PS50011">
    <property type="entry name" value="PROTEIN_KINASE_DOM"/>
    <property type="match status" value="1"/>
</dbReference>
<dbReference type="PANTHER" id="PTHR44167:SF18">
    <property type="entry name" value="PROTEIN KINASE DOMAIN-CONTAINING PROTEIN"/>
    <property type="match status" value="1"/>
</dbReference>
<dbReference type="EMBL" id="JBICBT010000213">
    <property type="protein sequence ID" value="KAL3120376.1"/>
    <property type="molecule type" value="Genomic_DNA"/>
</dbReference>
<reference evidence="3 4" key="1">
    <citation type="submission" date="2024-10" db="EMBL/GenBank/DDBJ databases">
        <authorList>
            <person name="Kim D."/>
        </authorList>
    </citation>
    <scope>NUCLEOTIDE SEQUENCE [LARGE SCALE GENOMIC DNA]</scope>
    <source>
        <strain evidence="3">BH-2024</strain>
    </source>
</reference>
<dbReference type="InterPro" id="IPR011009">
    <property type="entry name" value="Kinase-like_dom_sf"/>
</dbReference>
<keyword evidence="4" id="KW-1185">Reference proteome</keyword>
<organism evidence="3 4">
    <name type="scientific">Heterodera trifolii</name>
    <dbReference type="NCBI Taxonomy" id="157864"/>
    <lineage>
        <taxon>Eukaryota</taxon>
        <taxon>Metazoa</taxon>
        <taxon>Ecdysozoa</taxon>
        <taxon>Nematoda</taxon>
        <taxon>Chromadorea</taxon>
        <taxon>Rhabditida</taxon>
        <taxon>Tylenchina</taxon>
        <taxon>Tylenchomorpha</taxon>
        <taxon>Tylenchoidea</taxon>
        <taxon>Heteroderidae</taxon>
        <taxon>Heteroderinae</taxon>
        <taxon>Heterodera</taxon>
    </lineage>
</organism>
<dbReference type="AlphaFoldDB" id="A0ABD2LYS0"/>
<dbReference type="PANTHER" id="PTHR44167">
    <property type="entry name" value="OVARIAN-SPECIFIC SERINE/THREONINE-PROTEIN KINASE LOK-RELATED"/>
    <property type="match status" value="1"/>
</dbReference>
<gene>
    <name evidence="3" type="ORF">niasHT_009201</name>
</gene>
<dbReference type="Proteomes" id="UP001620626">
    <property type="component" value="Unassembled WGS sequence"/>
</dbReference>
<name>A0ABD2LYS0_9BILA</name>
<comment type="caution">
    <text evidence="3">The sequence shown here is derived from an EMBL/GenBank/DDBJ whole genome shotgun (WGS) entry which is preliminary data.</text>
</comment>
<protein>
    <recommendedName>
        <fullName evidence="2">Protein kinase domain-containing protein</fullName>
    </recommendedName>
</protein>
<proteinExistence type="predicted"/>
<dbReference type="SUPFAM" id="SSF56112">
    <property type="entry name" value="Protein kinase-like (PK-like)"/>
    <property type="match status" value="1"/>
</dbReference>
<feature type="signal peptide" evidence="1">
    <location>
        <begin position="1"/>
        <end position="27"/>
    </location>
</feature>
<dbReference type="Gene3D" id="1.10.510.10">
    <property type="entry name" value="Transferase(Phosphotransferase) domain 1"/>
    <property type="match status" value="1"/>
</dbReference>
<dbReference type="InterPro" id="IPR000719">
    <property type="entry name" value="Prot_kinase_dom"/>
</dbReference>